<keyword evidence="3" id="KW-0597">Phosphoprotein</keyword>
<evidence type="ECO:0000256" key="2">
    <source>
        <dbReference type="ARBA" id="ARBA00022540"/>
    </source>
</evidence>
<feature type="region of interest" description="Disordered" evidence="6">
    <location>
        <begin position="960"/>
        <end position="996"/>
    </location>
</feature>
<evidence type="ECO:0000313" key="9">
    <source>
        <dbReference type="Proteomes" id="UP000475862"/>
    </source>
</evidence>
<dbReference type="OrthoDB" id="6631006at2759"/>
<gene>
    <name evidence="8" type="ORF">AGLY_004181</name>
</gene>
<feature type="region of interest" description="Disordered" evidence="6">
    <location>
        <begin position="271"/>
        <end position="293"/>
    </location>
</feature>
<evidence type="ECO:0000259" key="7">
    <source>
        <dbReference type="PROSITE" id="PS51366"/>
    </source>
</evidence>
<feature type="compositionally biased region" description="Basic residues" evidence="6">
    <location>
        <begin position="419"/>
        <end position="431"/>
    </location>
</feature>
<feature type="compositionally biased region" description="Low complexity" evidence="6">
    <location>
        <begin position="1100"/>
        <end position="1112"/>
    </location>
</feature>
<evidence type="ECO:0000256" key="6">
    <source>
        <dbReference type="SAM" id="MobiDB-lite"/>
    </source>
</evidence>
<feature type="compositionally biased region" description="Polar residues" evidence="6">
    <location>
        <begin position="1059"/>
        <end position="1069"/>
    </location>
</feature>
<feature type="compositionally biased region" description="Polar residues" evidence="6">
    <location>
        <begin position="200"/>
        <end position="217"/>
    </location>
</feature>
<evidence type="ECO:0000256" key="5">
    <source>
        <dbReference type="ARBA" id="ARBA00022917"/>
    </source>
</evidence>
<dbReference type="SUPFAM" id="SSF48371">
    <property type="entry name" value="ARM repeat"/>
    <property type="match status" value="3"/>
</dbReference>
<feature type="region of interest" description="Disordered" evidence="6">
    <location>
        <begin position="1"/>
        <end position="27"/>
    </location>
</feature>
<dbReference type="InterPro" id="IPR003891">
    <property type="entry name" value="Initiation_fac_eIF4g_MI"/>
</dbReference>
<feature type="region of interest" description="Disordered" evidence="6">
    <location>
        <begin position="1054"/>
        <end position="1083"/>
    </location>
</feature>
<dbReference type="Proteomes" id="UP000475862">
    <property type="component" value="Unassembled WGS sequence"/>
</dbReference>
<dbReference type="EMBL" id="VYZN01000013">
    <property type="protein sequence ID" value="KAE9540936.1"/>
    <property type="molecule type" value="Genomic_DNA"/>
</dbReference>
<feature type="region of interest" description="Disordered" evidence="6">
    <location>
        <begin position="609"/>
        <end position="646"/>
    </location>
</feature>
<reference evidence="8 9" key="1">
    <citation type="submission" date="2019-08" db="EMBL/GenBank/DDBJ databases">
        <title>The genome of the soybean aphid Biotype 1, its phylome, world population structure and adaptation to the North American continent.</title>
        <authorList>
            <person name="Giordano R."/>
            <person name="Donthu R.K."/>
            <person name="Hernandez A.G."/>
            <person name="Wright C.L."/>
            <person name="Zimin A.V."/>
        </authorList>
    </citation>
    <scope>NUCLEOTIDE SEQUENCE [LARGE SCALE GENOMIC DNA]</scope>
    <source>
        <tissue evidence="8">Whole aphids</tissue>
    </source>
</reference>
<dbReference type="PANTHER" id="PTHR23253:SF78">
    <property type="entry name" value="EUKARYOTIC TRANSLATION INITIATION FACTOR 4G1, ISOFORM B-RELATED"/>
    <property type="match status" value="1"/>
</dbReference>
<comment type="similarity">
    <text evidence="1">Belongs to the eukaryotic initiation factor 4G family.</text>
</comment>
<dbReference type="Pfam" id="PF02854">
    <property type="entry name" value="MIF4G"/>
    <property type="match status" value="1"/>
</dbReference>
<evidence type="ECO:0000256" key="3">
    <source>
        <dbReference type="ARBA" id="ARBA00022553"/>
    </source>
</evidence>
<dbReference type="SMART" id="SM00543">
    <property type="entry name" value="MIF4G"/>
    <property type="match status" value="1"/>
</dbReference>
<dbReference type="Pfam" id="PF02020">
    <property type="entry name" value="W2"/>
    <property type="match status" value="1"/>
</dbReference>
<accession>A0A6G0TXF0</accession>
<dbReference type="PANTHER" id="PTHR23253">
    <property type="entry name" value="EUKARYOTIC TRANSLATION INITIATION FACTOR 4 GAMMA"/>
    <property type="match status" value="1"/>
</dbReference>
<keyword evidence="2" id="KW-0396">Initiation factor</keyword>
<dbReference type="CDD" id="cd11559">
    <property type="entry name" value="W2_eIF4G1_like"/>
    <property type="match status" value="1"/>
</dbReference>
<dbReference type="InterPro" id="IPR003890">
    <property type="entry name" value="MIF4G-like_typ-3"/>
</dbReference>
<dbReference type="InterPro" id="IPR016024">
    <property type="entry name" value="ARM-type_fold"/>
</dbReference>
<comment type="caution">
    <text evidence="8">The sequence shown here is derived from an EMBL/GenBank/DDBJ whole genome shotgun (WGS) entry which is preliminary data.</text>
</comment>
<feature type="domain" description="MI" evidence="7">
    <location>
        <begin position="1129"/>
        <end position="1255"/>
    </location>
</feature>
<feature type="compositionally biased region" description="Basic and acidic residues" evidence="6">
    <location>
        <begin position="472"/>
        <end position="486"/>
    </location>
</feature>
<evidence type="ECO:0000256" key="4">
    <source>
        <dbReference type="ARBA" id="ARBA00022845"/>
    </source>
</evidence>
<dbReference type="GO" id="GO:0003729">
    <property type="term" value="F:mRNA binding"/>
    <property type="evidence" value="ECO:0007669"/>
    <property type="project" value="TreeGrafter"/>
</dbReference>
<organism evidence="8 9">
    <name type="scientific">Aphis glycines</name>
    <name type="common">Soybean aphid</name>
    <dbReference type="NCBI Taxonomy" id="307491"/>
    <lineage>
        <taxon>Eukaryota</taxon>
        <taxon>Metazoa</taxon>
        <taxon>Ecdysozoa</taxon>
        <taxon>Arthropoda</taxon>
        <taxon>Hexapoda</taxon>
        <taxon>Insecta</taxon>
        <taxon>Pterygota</taxon>
        <taxon>Neoptera</taxon>
        <taxon>Paraneoptera</taxon>
        <taxon>Hemiptera</taxon>
        <taxon>Sternorrhyncha</taxon>
        <taxon>Aphidomorpha</taxon>
        <taxon>Aphidoidea</taxon>
        <taxon>Aphididae</taxon>
        <taxon>Aphidini</taxon>
        <taxon>Aphis</taxon>
        <taxon>Aphis</taxon>
    </lineage>
</organism>
<sequence>MNNRGQNQSHPRKFEGMYPNPNHQFPQAVQVQNPGYIISGPRNSRHYVNPGTHNVSDMKNNHMTNMTHGQIQMVPAHITQRQQTLSHHIRPNAPRNLPRGPFQYQVYLPGNVAYQGSSNHPATAYYPFNPQQASQTAVLMPYVNYPTNQQSMFYTPPTRPLQMTNLPQGPQNPPVANMSNAQNSHGQSLIVQSQPMEMAPNTQPMQQVPQQPSTTPMQIPEASRPVRKKTIIKIIDPSTGREVDLNNSLQGPPTADELEKMKVQSQFQSQVQSAVKKDDIKSSDNNLNNEGEDKVRNEFQSQVKKLASESVSEPSKAIEIDTQVSEEVISEVEEISVVSTNIKEESIITESTSIDVGLTVNAEENSLDVKECEVETPINTEPSSTTSPEVQIQNADVINISEDPIISKKNLDEESIKSVKPKKSKIKKKNNQQKNLVKSDANDGINVENSIEPAAIEPVIEPKTDIIKQQENKENENNNHNSKNEEESVIPKPEELQQQPEEIQNNGVKHEPVENATPKLPSYLEKLPYAEGQWSITNPTGKKVYSKVFLLQLGSEAVCQKKPDVLNNWSNLIKLSGAPQFNSSGGMVPNLPRSQSASATGFMPSYFKPGNSQRGSGMPIMQPGAKRNSSQGKTASKTAKPNTIHMSLSLREEVKLNQTENAWVPTAAKKATKSEISKTKNEEELKNDEVNKNVRSILNKITPDNMPSLTERFKALPIDTIQRLERTIDLVFEKIFAFPSPPIANLYYAIEEQSFAPLYASLCSAMQSVQVNSKDGKTASFKKLIISKCQSLFELDKAQEMDSAKKLTEITSCKDPEKKKELQLEFEENERRLRKRSVGNCRFIGELFKQKILTPNIMLYCIVNLVTKHVEEPLECLCNLLKTVGKELEQSYDLNDTFDKLKALTSKEMKSKIPSRIKFMIQDVIDLRRDKWIPRRTDSKPKLINEIENDVKNEAIEQQSISLGYNRPEKRDHHRGDDKFRGGESKSRRGNENEWNIVQTNTKFKQQNYTIDQNKLLSLKDNTSMTTLGPPKWSFSTGKNMTFTSSNPYAVLNDDKKSSTSSQIMSNKNTSRKPVISESEERQRMMSGVASMMMPQFAQPSPSINSSSSQPKEPAEEPTSELDNPISDKINMKCKNILLEYEQLQNLDDIIYSLSEDQSSVIRTRHEEFVKSMSLITLDNSPITRTTVAGKIFAELLSKKILSMEAITQGIDAVLKDWNDYLMDYPQFFSYIAAIIAPLLLSQNASFDFNNLKDSCTSIRPDNSSKFFIEVLNKILSSKETQNIKEQLGGILWIYNKWRTSEYVPLDVFMPNSQINKFFKNDRIGVFLLSIAMYDKMKLTDSKLLYDILHSWISVNISAEIIKCPQFVRALTIAIVIVCSKPNHSYEDFFDHVHVKLLTCYIRSEPLPEPEIQAREVQCLYGIQIMSAALEHPGGMVLKLFHKLYQDSVISKESFELWKKEDEFKSGFDEDLETKTMAVVVLNSFFLSLAANDSDEDETVE</sequence>
<feature type="region of interest" description="Disordered" evidence="6">
    <location>
        <begin position="472"/>
        <end position="500"/>
    </location>
</feature>
<evidence type="ECO:0000313" key="8">
    <source>
        <dbReference type="EMBL" id="KAE9540936.1"/>
    </source>
</evidence>
<dbReference type="Gene3D" id="1.25.40.180">
    <property type="match status" value="3"/>
</dbReference>
<feature type="compositionally biased region" description="Polar residues" evidence="6">
    <location>
        <begin position="627"/>
        <end position="646"/>
    </location>
</feature>
<dbReference type="GO" id="GO:0003743">
    <property type="term" value="F:translation initiation factor activity"/>
    <property type="evidence" value="ECO:0007669"/>
    <property type="project" value="UniProtKB-KW"/>
</dbReference>
<protein>
    <recommendedName>
        <fullName evidence="7">MI domain-containing protein</fullName>
    </recommendedName>
</protein>
<dbReference type="PROSITE" id="PS51366">
    <property type="entry name" value="MI"/>
    <property type="match status" value="1"/>
</dbReference>
<dbReference type="GO" id="GO:0006417">
    <property type="term" value="P:regulation of translation"/>
    <property type="evidence" value="ECO:0007669"/>
    <property type="project" value="UniProtKB-KW"/>
</dbReference>
<feature type="region of interest" description="Disordered" evidence="6">
    <location>
        <begin position="1096"/>
        <end position="1127"/>
    </location>
</feature>
<name>A0A6G0TXF0_APHGL</name>
<keyword evidence="9" id="KW-1185">Reference proteome</keyword>
<keyword evidence="4" id="KW-0810">Translation regulation</keyword>
<evidence type="ECO:0000256" key="1">
    <source>
        <dbReference type="ARBA" id="ARBA00005775"/>
    </source>
</evidence>
<dbReference type="InterPro" id="IPR003307">
    <property type="entry name" value="W2_domain"/>
</dbReference>
<keyword evidence="5" id="KW-0648">Protein biosynthesis</keyword>
<dbReference type="GO" id="GO:0016281">
    <property type="term" value="C:eukaryotic translation initiation factor 4F complex"/>
    <property type="evidence" value="ECO:0007669"/>
    <property type="project" value="TreeGrafter"/>
</dbReference>
<feature type="region of interest" description="Disordered" evidence="6">
    <location>
        <begin position="200"/>
        <end position="225"/>
    </location>
</feature>
<proteinExistence type="inferred from homology"/>
<feature type="region of interest" description="Disordered" evidence="6">
    <location>
        <begin position="412"/>
        <end position="441"/>
    </location>
</feature>
<feature type="compositionally biased region" description="Basic and acidic residues" evidence="6">
    <location>
        <begin position="967"/>
        <end position="992"/>
    </location>
</feature>